<dbReference type="Proteomes" id="UP000252517">
    <property type="component" value="Unassembled WGS sequence"/>
</dbReference>
<sequence length="61" mass="7290">MKMTAWPRYAARGVDNIFRPPSQENYYRGPIPPNTAAMNFYRSNRLLQMRDRRTDTIWLSP</sequence>
<dbReference type="EMBL" id="JPWH01000007">
    <property type="protein sequence ID" value="RCK50720.1"/>
    <property type="molecule type" value="Genomic_DNA"/>
</dbReference>
<gene>
    <name evidence="1" type="ORF">TH25_10570</name>
</gene>
<name>A0A367XC58_9PROT</name>
<organism evidence="1 2">
    <name type="scientific">Thalassospira profundimaris</name>
    <dbReference type="NCBI Taxonomy" id="502049"/>
    <lineage>
        <taxon>Bacteria</taxon>
        <taxon>Pseudomonadati</taxon>
        <taxon>Pseudomonadota</taxon>
        <taxon>Alphaproteobacteria</taxon>
        <taxon>Rhodospirillales</taxon>
        <taxon>Thalassospiraceae</taxon>
        <taxon>Thalassospira</taxon>
    </lineage>
</organism>
<dbReference type="AlphaFoldDB" id="A0A367XC58"/>
<proteinExistence type="predicted"/>
<reference evidence="1 2" key="1">
    <citation type="submission" date="2014-07" db="EMBL/GenBank/DDBJ databases">
        <title>Draft genome sequence of Thalassospira profundimaris S25-3-2.</title>
        <authorList>
            <person name="Lai Q."/>
            <person name="Shao Z."/>
        </authorList>
    </citation>
    <scope>NUCLEOTIDE SEQUENCE [LARGE SCALE GENOMIC DNA]</scope>
    <source>
        <strain evidence="1 2">S25-3-2</strain>
    </source>
</reference>
<protein>
    <submittedName>
        <fullName evidence="1">Uncharacterized protein</fullName>
    </submittedName>
</protein>
<evidence type="ECO:0000313" key="2">
    <source>
        <dbReference type="Proteomes" id="UP000252517"/>
    </source>
</evidence>
<accession>A0A367XC58</accession>
<evidence type="ECO:0000313" key="1">
    <source>
        <dbReference type="EMBL" id="RCK50720.1"/>
    </source>
</evidence>
<comment type="caution">
    <text evidence="1">The sequence shown here is derived from an EMBL/GenBank/DDBJ whole genome shotgun (WGS) entry which is preliminary data.</text>
</comment>